<evidence type="ECO:0000256" key="2">
    <source>
        <dbReference type="ARBA" id="ARBA00022898"/>
    </source>
</evidence>
<organism evidence="7 8">
    <name type="scientific">Plasticicumulans acidivorans</name>
    <dbReference type="NCBI Taxonomy" id="886464"/>
    <lineage>
        <taxon>Bacteria</taxon>
        <taxon>Pseudomonadati</taxon>
        <taxon>Pseudomonadota</taxon>
        <taxon>Gammaproteobacteria</taxon>
        <taxon>Candidatus Competibacteraceae</taxon>
        <taxon>Plasticicumulans</taxon>
    </lineage>
</organism>
<evidence type="ECO:0000313" key="8">
    <source>
        <dbReference type="Proteomes" id="UP000246569"/>
    </source>
</evidence>
<dbReference type="Gene3D" id="3.40.640.10">
    <property type="entry name" value="Type I PLP-dependent aspartate aminotransferase-like (Major domain)"/>
    <property type="match status" value="1"/>
</dbReference>
<keyword evidence="7" id="KW-0808">Transferase</keyword>
<dbReference type="GO" id="GO:0003677">
    <property type="term" value="F:DNA binding"/>
    <property type="evidence" value="ECO:0007669"/>
    <property type="project" value="UniProtKB-KW"/>
</dbReference>
<evidence type="ECO:0000259" key="6">
    <source>
        <dbReference type="PROSITE" id="PS50949"/>
    </source>
</evidence>
<dbReference type="CDD" id="cd07377">
    <property type="entry name" value="WHTH_GntR"/>
    <property type="match status" value="1"/>
</dbReference>
<dbReference type="PANTHER" id="PTHR46577">
    <property type="entry name" value="HTH-TYPE TRANSCRIPTIONAL REGULATORY PROTEIN GABR"/>
    <property type="match status" value="1"/>
</dbReference>
<dbReference type="EMBL" id="QGTJ01000017">
    <property type="protein sequence ID" value="PWV58459.1"/>
    <property type="molecule type" value="Genomic_DNA"/>
</dbReference>
<name>A0A317MQU2_9GAMM</name>
<dbReference type="Proteomes" id="UP000246569">
    <property type="component" value="Unassembled WGS sequence"/>
</dbReference>
<keyword evidence="3" id="KW-0805">Transcription regulation</keyword>
<dbReference type="PROSITE" id="PS50949">
    <property type="entry name" value="HTH_GNTR"/>
    <property type="match status" value="1"/>
</dbReference>
<keyword evidence="4" id="KW-0238">DNA-binding</keyword>
<evidence type="ECO:0000256" key="4">
    <source>
        <dbReference type="ARBA" id="ARBA00023125"/>
    </source>
</evidence>
<dbReference type="PRINTS" id="PR00035">
    <property type="entry name" value="HTHGNTR"/>
</dbReference>
<dbReference type="InterPro" id="IPR015424">
    <property type="entry name" value="PyrdxlP-dep_Trfase"/>
</dbReference>
<accession>A0A317MQU2</accession>
<dbReference type="InterPro" id="IPR036388">
    <property type="entry name" value="WH-like_DNA-bd_sf"/>
</dbReference>
<reference evidence="7 8" key="1">
    <citation type="submission" date="2018-05" db="EMBL/GenBank/DDBJ databases">
        <title>Genomic Encyclopedia of Type Strains, Phase IV (KMG-IV): sequencing the most valuable type-strain genomes for metagenomic binning, comparative biology and taxonomic classification.</title>
        <authorList>
            <person name="Goeker M."/>
        </authorList>
    </citation>
    <scope>NUCLEOTIDE SEQUENCE [LARGE SCALE GENOMIC DNA]</scope>
    <source>
        <strain evidence="7 8">DSM 23606</strain>
    </source>
</reference>
<dbReference type="Gene3D" id="1.10.10.10">
    <property type="entry name" value="Winged helix-like DNA-binding domain superfamily/Winged helix DNA-binding domain"/>
    <property type="match status" value="1"/>
</dbReference>
<dbReference type="GO" id="GO:0003700">
    <property type="term" value="F:DNA-binding transcription factor activity"/>
    <property type="evidence" value="ECO:0007669"/>
    <property type="project" value="InterPro"/>
</dbReference>
<dbReference type="InterPro" id="IPR051446">
    <property type="entry name" value="HTH_trans_reg/aminotransferase"/>
</dbReference>
<protein>
    <submittedName>
        <fullName evidence="7">GntR family transcriptional regulator/MocR family aminotransferase</fullName>
    </submittedName>
</protein>
<comment type="caution">
    <text evidence="7">The sequence shown here is derived from an EMBL/GenBank/DDBJ whole genome shotgun (WGS) entry which is preliminary data.</text>
</comment>
<evidence type="ECO:0000256" key="1">
    <source>
        <dbReference type="ARBA" id="ARBA00005384"/>
    </source>
</evidence>
<dbReference type="GO" id="GO:0008483">
    <property type="term" value="F:transaminase activity"/>
    <property type="evidence" value="ECO:0007669"/>
    <property type="project" value="UniProtKB-KW"/>
</dbReference>
<dbReference type="GO" id="GO:0030170">
    <property type="term" value="F:pyridoxal phosphate binding"/>
    <property type="evidence" value="ECO:0007669"/>
    <property type="project" value="InterPro"/>
</dbReference>
<dbReference type="CDD" id="cd00609">
    <property type="entry name" value="AAT_like"/>
    <property type="match status" value="1"/>
</dbReference>
<dbReference type="SUPFAM" id="SSF46785">
    <property type="entry name" value="Winged helix' DNA-binding domain"/>
    <property type="match status" value="1"/>
</dbReference>
<dbReference type="SUPFAM" id="SSF53383">
    <property type="entry name" value="PLP-dependent transferases"/>
    <property type="match status" value="1"/>
</dbReference>
<dbReference type="InterPro" id="IPR015421">
    <property type="entry name" value="PyrdxlP-dep_Trfase_major"/>
</dbReference>
<evidence type="ECO:0000256" key="5">
    <source>
        <dbReference type="ARBA" id="ARBA00023163"/>
    </source>
</evidence>
<dbReference type="SMART" id="SM00345">
    <property type="entry name" value="HTH_GNTR"/>
    <property type="match status" value="1"/>
</dbReference>
<keyword evidence="5" id="KW-0804">Transcription</keyword>
<evidence type="ECO:0000313" key="7">
    <source>
        <dbReference type="EMBL" id="PWV58459.1"/>
    </source>
</evidence>
<dbReference type="Pfam" id="PF00392">
    <property type="entry name" value="GntR"/>
    <property type="match status" value="1"/>
</dbReference>
<keyword evidence="8" id="KW-1185">Reference proteome</keyword>
<dbReference type="InterPro" id="IPR000524">
    <property type="entry name" value="Tscrpt_reg_HTH_GntR"/>
</dbReference>
<dbReference type="RefSeq" id="WP_246004725.1">
    <property type="nucleotide sequence ID" value="NZ_QGTJ01000017.1"/>
</dbReference>
<proteinExistence type="inferred from homology"/>
<comment type="similarity">
    <text evidence="1">In the C-terminal section; belongs to the class-I pyridoxal-phosphate-dependent aminotransferase family.</text>
</comment>
<gene>
    <name evidence="7" type="ORF">C7443_11719</name>
</gene>
<dbReference type="InterPro" id="IPR004839">
    <property type="entry name" value="Aminotransferase_I/II_large"/>
</dbReference>
<feature type="domain" description="HTH gntR-type" evidence="6">
    <location>
        <begin position="20"/>
        <end position="88"/>
    </location>
</feature>
<dbReference type="PANTHER" id="PTHR46577:SF1">
    <property type="entry name" value="HTH-TYPE TRANSCRIPTIONAL REGULATORY PROTEIN GABR"/>
    <property type="match status" value="1"/>
</dbReference>
<dbReference type="InterPro" id="IPR036390">
    <property type="entry name" value="WH_DNA-bd_sf"/>
</dbReference>
<evidence type="ECO:0000256" key="3">
    <source>
        <dbReference type="ARBA" id="ARBA00023015"/>
    </source>
</evidence>
<keyword evidence="7" id="KW-0032">Aminotransferase</keyword>
<dbReference type="Pfam" id="PF00155">
    <property type="entry name" value="Aminotran_1_2"/>
    <property type="match status" value="1"/>
</dbReference>
<sequence length="482" mass="51472">MSRRLRGELLALPAGTPQSGPLHRQVYAHIRAAILSGRFAPGTRLPATRTLAAELGVARNTVLTAFEQLAAEGYLQARVGSGTFVAGELPGPLGATARVDAAVPAPAALSQRGARLLALRPPLGGTPARAFAVGVPATDAFPLALWQRLLAARGRERGLLDYAAAQGHAPLRIAIARHLTAARGVVCAPEQVIVLAATQQGLDLIARVLADSGDVAWLEEPGYRSVCQAWRGQGLRVEPVAVDAEGLNWQAATHPPPRLIYVTPSHQFPSGVVMSLPRRLALLERAVQDGAWIVEDDYDSEFRYAGRPLAALQGLDGGQRVLYLGTFAKSLFPGLRLAWLVVPPALVEAFVVARRLLDYHSPPLLQAVTADFIDQGHFAAHIRRMRGLYAERQAALLEAARRELAGAIELTPADTGLHLLGRLQHGRARHLSARAAVAGIALQALDEFHIGPCRREGLLFGYAATPPEAMHSAVQQLAALID</sequence>
<keyword evidence="2" id="KW-0663">Pyridoxal phosphate</keyword>
<dbReference type="AlphaFoldDB" id="A0A317MQU2"/>